<feature type="chain" id="PRO_5040756533" description="Transmembrane protein" evidence="3">
    <location>
        <begin position="24"/>
        <end position="114"/>
    </location>
</feature>
<feature type="compositionally biased region" description="Basic residues" evidence="1">
    <location>
        <begin position="48"/>
        <end position="62"/>
    </location>
</feature>
<dbReference type="OrthoDB" id="5975689at2759"/>
<keyword evidence="2" id="KW-0472">Membrane</keyword>
<feature type="signal peptide" evidence="3">
    <location>
        <begin position="1"/>
        <end position="23"/>
    </location>
</feature>
<name>A0A9X0CXI8_9CNID</name>
<dbReference type="AlphaFoldDB" id="A0A9X0CXI8"/>
<evidence type="ECO:0008006" key="6">
    <source>
        <dbReference type="Google" id="ProtNLM"/>
    </source>
</evidence>
<keyword evidence="2" id="KW-0812">Transmembrane</keyword>
<dbReference type="EMBL" id="MU826359">
    <property type="protein sequence ID" value="KAJ7379185.1"/>
    <property type="molecule type" value="Genomic_DNA"/>
</dbReference>
<evidence type="ECO:0000313" key="5">
    <source>
        <dbReference type="Proteomes" id="UP001163046"/>
    </source>
</evidence>
<reference evidence="4" key="1">
    <citation type="submission" date="2023-01" db="EMBL/GenBank/DDBJ databases">
        <title>Genome assembly of the deep-sea coral Lophelia pertusa.</title>
        <authorList>
            <person name="Herrera S."/>
            <person name="Cordes E."/>
        </authorList>
    </citation>
    <scope>NUCLEOTIDE SEQUENCE</scope>
    <source>
        <strain evidence="4">USNM1676648</strain>
        <tissue evidence="4">Polyp</tissue>
    </source>
</reference>
<dbReference type="Proteomes" id="UP001163046">
    <property type="component" value="Unassembled WGS sequence"/>
</dbReference>
<accession>A0A9X0CXI8</accession>
<keyword evidence="2" id="KW-1133">Transmembrane helix</keyword>
<keyword evidence="5" id="KW-1185">Reference proteome</keyword>
<feature type="region of interest" description="Disordered" evidence="1">
    <location>
        <begin position="28"/>
        <end position="62"/>
    </location>
</feature>
<evidence type="ECO:0000313" key="4">
    <source>
        <dbReference type="EMBL" id="KAJ7379185.1"/>
    </source>
</evidence>
<evidence type="ECO:0000256" key="2">
    <source>
        <dbReference type="SAM" id="Phobius"/>
    </source>
</evidence>
<protein>
    <recommendedName>
        <fullName evidence="6">Transmembrane protein</fullName>
    </recommendedName>
</protein>
<organism evidence="4 5">
    <name type="scientific">Desmophyllum pertusum</name>
    <dbReference type="NCBI Taxonomy" id="174260"/>
    <lineage>
        <taxon>Eukaryota</taxon>
        <taxon>Metazoa</taxon>
        <taxon>Cnidaria</taxon>
        <taxon>Anthozoa</taxon>
        <taxon>Hexacorallia</taxon>
        <taxon>Scleractinia</taxon>
        <taxon>Caryophylliina</taxon>
        <taxon>Caryophylliidae</taxon>
        <taxon>Desmophyllum</taxon>
    </lineage>
</organism>
<sequence>MHASIWCSVVILLLLLAVQYGDGKSGVQEMDIPDGEMETESQRSEIPRHHRSREAHSHHNRRAERGRYRSVLAVGVGCAVAGGWICLATVVYVVRYIRAKRNAAARSPSTDNLL</sequence>
<comment type="caution">
    <text evidence="4">The sequence shown here is derived from an EMBL/GenBank/DDBJ whole genome shotgun (WGS) entry which is preliminary data.</text>
</comment>
<gene>
    <name evidence="4" type="ORF">OS493_017684</name>
</gene>
<feature type="transmembrane region" description="Helical" evidence="2">
    <location>
        <begin position="71"/>
        <end position="94"/>
    </location>
</feature>
<keyword evidence="3" id="KW-0732">Signal</keyword>
<evidence type="ECO:0000256" key="1">
    <source>
        <dbReference type="SAM" id="MobiDB-lite"/>
    </source>
</evidence>
<proteinExistence type="predicted"/>
<evidence type="ECO:0000256" key="3">
    <source>
        <dbReference type="SAM" id="SignalP"/>
    </source>
</evidence>